<gene>
    <name evidence="2" type="ORF">B0H16DRAFT_561884</name>
</gene>
<protein>
    <submittedName>
        <fullName evidence="2">Uncharacterized protein</fullName>
    </submittedName>
</protein>
<organism evidence="2 3">
    <name type="scientific">Mycena metata</name>
    <dbReference type="NCBI Taxonomy" id="1033252"/>
    <lineage>
        <taxon>Eukaryota</taxon>
        <taxon>Fungi</taxon>
        <taxon>Dikarya</taxon>
        <taxon>Basidiomycota</taxon>
        <taxon>Agaricomycotina</taxon>
        <taxon>Agaricomycetes</taxon>
        <taxon>Agaricomycetidae</taxon>
        <taxon>Agaricales</taxon>
        <taxon>Marasmiineae</taxon>
        <taxon>Mycenaceae</taxon>
        <taxon>Mycena</taxon>
    </lineage>
</organism>
<name>A0AAD7H5U1_9AGAR</name>
<evidence type="ECO:0000313" key="3">
    <source>
        <dbReference type="Proteomes" id="UP001215598"/>
    </source>
</evidence>
<sequence>MYRCGSRMRLRMDSMMDIINRPSGPSVPARSARLSFLTRADADRIFVYGDGHMRACMCPRSAYAYVCVLPWQRAGALPPSRVHTIEAQRRSCFVLRARFHLPLCSLSEHRRRVFVLVSHRSYCVLFSFYYPPLSFSPLSSRTNAFPGPLELLRGMTAADLVSLQTYSHARHFISTCVRVCGYESTPRGIDAEGHVRGGRALSRGRGRGRGEGGKGYPPPGIQPKLAALCTVRGEEDQCRCCAYWWL</sequence>
<dbReference type="AlphaFoldDB" id="A0AAD7H5U1"/>
<dbReference type="SUPFAM" id="SSF53756">
    <property type="entry name" value="UDP-Glycosyltransferase/glycogen phosphorylase"/>
    <property type="match status" value="1"/>
</dbReference>
<accession>A0AAD7H5U1</accession>
<dbReference type="EMBL" id="JARKIB010000362">
    <property type="protein sequence ID" value="KAJ7712591.1"/>
    <property type="molecule type" value="Genomic_DNA"/>
</dbReference>
<dbReference type="Proteomes" id="UP001215598">
    <property type="component" value="Unassembled WGS sequence"/>
</dbReference>
<comment type="caution">
    <text evidence="2">The sequence shown here is derived from an EMBL/GenBank/DDBJ whole genome shotgun (WGS) entry which is preliminary data.</text>
</comment>
<dbReference type="Gene3D" id="3.40.50.2000">
    <property type="entry name" value="Glycogen Phosphorylase B"/>
    <property type="match status" value="1"/>
</dbReference>
<evidence type="ECO:0000313" key="2">
    <source>
        <dbReference type="EMBL" id="KAJ7712591.1"/>
    </source>
</evidence>
<feature type="region of interest" description="Disordered" evidence="1">
    <location>
        <begin position="193"/>
        <end position="217"/>
    </location>
</feature>
<evidence type="ECO:0000256" key="1">
    <source>
        <dbReference type="SAM" id="MobiDB-lite"/>
    </source>
</evidence>
<keyword evidence="3" id="KW-1185">Reference proteome</keyword>
<proteinExistence type="predicted"/>
<reference evidence="2" key="1">
    <citation type="submission" date="2023-03" db="EMBL/GenBank/DDBJ databases">
        <title>Massive genome expansion in bonnet fungi (Mycena s.s.) driven by repeated elements and novel gene families across ecological guilds.</title>
        <authorList>
            <consortium name="Lawrence Berkeley National Laboratory"/>
            <person name="Harder C.B."/>
            <person name="Miyauchi S."/>
            <person name="Viragh M."/>
            <person name="Kuo A."/>
            <person name="Thoen E."/>
            <person name="Andreopoulos B."/>
            <person name="Lu D."/>
            <person name="Skrede I."/>
            <person name="Drula E."/>
            <person name="Henrissat B."/>
            <person name="Morin E."/>
            <person name="Kohler A."/>
            <person name="Barry K."/>
            <person name="LaButti K."/>
            <person name="Morin E."/>
            <person name="Salamov A."/>
            <person name="Lipzen A."/>
            <person name="Mereny Z."/>
            <person name="Hegedus B."/>
            <person name="Baldrian P."/>
            <person name="Stursova M."/>
            <person name="Weitz H."/>
            <person name="Taylor A."/>
            <person name="Grigoriev I.V."/>
            <person name="Nagy L.G."/>
            <person name="Martin F."/>
            <person name="Kauserud H."/>
        </authorList>
    </citation>
    <scope>NUCLEOTIDE SEQUENCE</scope>
    <source>
        <strain evidence="2">CBHHK182m</strain>
    </source>
</reference>